<gene>
    <name evidence="1" type="ORF">DI599_02485</name>
    <name evidence="2" type="ORF">SAMN05216287_2750</name>
</gene>
<evidence type="ECO:0000313" key="1">
    <source>
        <dbReference type="EMBL" id="PZP26046.1"/>
    </source>
</evidence>
<evidence type="ECO:0000313" key="3">
    <source>
        <dbReference type="Proteomes" id="UP000243778"/>
    </source>
</evidence>
<dbReference type="Proteomes" id="UP000243778">
    <property type="component" value="Unassembled WGS sequence"/>
</dbReference>
<dbReference type="EMBL" id="FNNU01000004">
    <property type="protein sequence ID" value="SDX38330.1"/>
    <property type="molecule type" value="Genomic_DNA"/>
</dbReference>
<keyword evidence="3" id="KW-1185">Reference proteome</keyword>
<sequence>MSPIVISVLVAAGILLLLGIGYINHMVENNALEKARLRADLTDRTRRIGDLSEVFPGQYMTPSLKLLLVGLELKLSERLLTVDKNNAELRARIAYLQPLFAQGEGIVPGNPPQPINNDGQAKEVRFQLETLHGQITRAAQEGLLSANDAKQWIANVRHILVLLHIEFFTNLGQQALQQKLPRQARLAYERGVQFLRKQPNVAQYKAEREKLEQQLAQTEAMILASDQPHLEENTELNAGLSQLEEDDVWQKKKIYD</sequence>
<reference evidence="2" key="2">
    <citation type="submission" date="2016-10" db="EMBL/GenBank/DDBJ databases">
        <authorList>
            <person name="de Groot N.N."/>
        </authorList>
    </citation>
    <scope>NUCLEOTIDE SEQUENCE [LARGE SCALE GENOMIC DNA]</scope>
    <source>
        <strain evidence="2">NRRL B-59562</strain>
    </source>
</reference>
<protein>
    <submittedName>
        <fullName evidence="1">Uncharacterized protein</fullName>
    </submittedName>
</protein>
<evidence type="ECO:0000313" key="2">
    <source>
        <dbReference type="EMBL" id="SDX38330.1"/>
    </source>
</evidence>
<dbReference type="RefSeq" id="WP_090229208.1">
    <property type="nucleotide sequence ID" value="NZ_DALYZG010000009.1"/>
</dbReference>
<dbReference type="EMBL" id="QFOH01000003">
    <property type="protein sequence ID" value="PZP26046.1"/>
    <property type="molecule type" value="Genomic_DNA"/>
</dbReference>
<accession>A0A2W5F0Z9</accession>
<accession>A0A1H3B8I7</accession>
<proteinExistence type="predicted"/>
<dbReference type="Proteomes" id="UP000249198">
    <property type="component" value="Unassembled WGS sequence"/>
</dbReference>
<reference evidence="1 4" key="3">
    <citation type="submission" date="2017-08" db="EMBL/GenBank/DDBJ databases">
        <title>Infants hospitalized years apart are colonized by the same room-sourced microbial strains.</title>
        <authorList>
            <person name="Brooks B."/>
            <person name="Olm M.R."/>
            <person name="Firek B.A."/>
            <person name="Baker R."/>
            <person name="Thomas B.C."/>
            <person name="Morowitz M.J."/>
            <person name="Banfield J.F."/>
        </authorList>
    </citation>
    <scope>NUCLEOTIDE SEQUENCE [LARGE SCALE GENOMIC DNA]</scope>
    <source>
        <strain evidence="1">S2_009_000_R2_77</strain>
    </source>
</reference>
<dbReference type="AlphaFoldDB" id="A0A2W5F0Z9"/>
<name>A0A2W5F0Z9_9PSED</name>
<dbReference type="OrthoDB" id="6199153at2"/>
<reference evidence="3" key="1">
    <citation type="submission" date="2016-10" db="EMBL/GenBank/DDBJ databases">
        <authorList>
            <person name="Varghese N."/>
            <person name="Submissions S."/>
        </authorList>
    </citation>
    <scope>NUCLEOTIDE SEQUENCE [LARGE SCALE GENOMIC DNA]</scope>
    <source>
        <strain evidence="3">NRRL B-59562</strain>
    </source>
</reference>
<evidence type="ECO:0000313" key="4">
    <source>
        <dbReference type="Proteomes" id="UP000249198"/>
    </source>
</evidence>
<organism evidence="1 4">
    <name type="scientific">Pseudomonas kuykendallii</name>
    <dbReference type="NCBI Taxonomy" id="1007099"/>
    <lineage>
        <taxon>Bacteria</taxon>
        <taxon>Pseudomonadati</taxon>
        <taxon>Pseudomonadota</taxon>
        <taxon>Gammaproteobacteria</taxon>
        <taxon>Pseudomonadales</taxon>
        <taxon>Pseudomonadaceae</taxon>
        <taxon>Pseudomonas</taxon>
    </lineage>
</organism>